<dbReference type="InterPro" id="IPR011256">
    <property type="entry name" value="Reg_factor_effector_dom_sf"/>
</dbReference>
<name>A0A2S0RHM2_9FLAO</name>
<sequence>MRILKYIFLLILLAVIAVTVFVATQKSEFEVTRSVVINVPRGIVYNYVNDYRNWEDWGSWKEGDASMKFSYAENTVGTGASYSWDGSSDGKMTTVFAKQNDSIAQKAIVSDHQYNAYITFKDTAGGTKVTWKAKGSVDFMTKVNATFSGGADKLMGDLFEQSLYNLNKTITREINTFDVKVDGIVKQPGGFYVKKRIVCLKSEMLGQLHQQLPKIIQFFKKTNMQMNGKPFVIFDNADSDTVRFSVCGPLKEEIFVSKESDITVQFLDPFSALKTTLTGDYSHREAARSKGLSHFNENKMERGSSREIEIYEISALDNRHPSKWKTAFLIPVKGVAAPPAQTVITPPTIPVE</sequence>
<dbReference type="CDD" id="cd07818">
    <property type="entry name" value="SRPBCC_1"/>
    <property type="match status" value="1"/>
</dbReference>
<gene>
    <name evidence="1" type="ORF">HYN48_11830</name>
</gene>
<dbReference type="OrthoDB" id="9807923at2"/>
<dbReference type="KEGG" id="fmg:HYN48_11830"/>
<organism evidence="1 2">
    <name type="scientific">Flavobacterium magnum</name>
    <dbReference type="NCBI Taxonomy" id="2162713"/>
    <lineage>
        <taxon>Bacteria</taxon>
        <taxon>Pseudomonadati</taxon>
        <taxon>Bacteroidota</taxon>
        <taxon>Flavobacteriia</taxon>
        <taxon>Flavobacteriales</taxon>
        <taxon>Flavobacteriaceae</taxon>
        <taxon>Flavobacterium</taxon>
    </lineage>
</organism>
<dbReference type="SUPFAM" id="SSF55961">
    <property type="entry name" value="Bet v1-like"/>
    <property type="match status" value="1"/>
</dbReference>
<dbReference type="Pfam" id="PF10604">
    <property type="entry name" value="Polyketide_cyc2"/>
    <property type="match status" value="1"/>
</dbReference>
<dbReference type="Proteomes" id="UP000244193">
    <property type="component" value="Chromosome"/>
</dbReference>
<dbReference type="RefSeq" id="WP_108371972.1">
    <property type="nucleotide sequence ID" value="NZ_CP028811.1"/>
</dbReference>
<evidence type="ECO:0000313" key="1">
    <source>
        <dbReference type="EMBL" id="AWA30718.1"/>
    </source>
</evidence>
<dbReference type="Gene3D" id="3.20.80.10">
    <property type="entry name" value="Regulatory factor, effector binding domain"/>
    <property type="match status" value="1"/>
</dbReference>
<dbReference type="InterPro" id="IPR023393">
    <property type="entry name" value="START-like_dom_sf"/>
</dbReference>
<dbReference type="AlphaFoldDB" id="A0A2S0RHM2"/>
<keyword evidence="2" id="KW-1185">Reference proteome</keyword>
<dbReference type="EMBL" id="CP028811">
    <property type="protein sequence ID" value="AWA30718.1"/>
    <property type="molecule type" value="Genomic_DNA"/>
</dbReference>
<evidence type="ECO:0000313" key="2">
    <source>
        <dbReference type="Proteomes" id="UP000244193"/>
    </source>
</evidence>
<accession>A0A2S0RHM2</accession>
<dbReference type="Gene3D" id="3.30.530.20">
    <property type="match status" value="1"/>
</dbReference>
<dbReference type="InterPro" id="IPR019587">
    <property type="entry name" value="Polyketide_cyclase/dehydratase"/>
</dbReference>
<proteinExistence type="predicted"/>
<reference evidence="1 2" key="1">
    <citation type="submission" date="2018-04" db="EMBL/GenBank/DDBJ databases">
        <title>Genome sequencing of Flavobacterium sp. HYN0048.</title>
        <authorList>
            <person name="Yi H."/>
            <person name="Baek C."/>
        </authorList>
    </citation>
    <scope>NUCLEOTIDE SEQUENCE [LARGE SCALE GENOMIC DNA]</scope>
    <source>
        <strain evidence="1 2">HYN0048</strain>
    </source>
</reference>
<protein>
    <submittedName>
        <fullName evidence="1">Transcriptional regulator</fullName>
    </submittedName>
</protein>